<proteinExistence type="predicted"/>
<comment type="caution">
    <text evidence="1">The sequence shown here is derived from an EMBL/GenBank/DDBJ whole genome shotgun (WGS) entry which is preliminary data.</text>
</comment>
<reference evidence="1" key="1">
    <citation type="journal article" date="2015" name="Nature">
        <title>Complex archaea that bridge the gap between prokaryotes and eukaryotes.</title>
        <authorList>
            <person name="Spang A."/>
            <person name="Saw J.H."/>
            <person name="Jorgensen S.L."/>
            <person name="Zaremba-Niedzwiedzka K."/>
            <person name="Martijn J."/>
            <person name="Lind A.E."/>
            <person name="van Eijk R."/>
            <person name="Schleper C."/>
            <person name="Guy L."/>
            <person name="Ettema T.J."/>
        </authorList>
    </citation>
    <scope>NUCLEOTIDE SEQUENCE</scope>
</reference>
<dbReference type="AlphaFoldDB" id="A0A0F9B4F8"/>
<feature type="non-terminal residue" evidence="1">
    <location>
        <position position="1"/>
    </location>
</feature>
<gene>
    <name evidence="1" type="ORF">LCGC14_2492360</name>
</gene>
<protein>
    <submittedName>
        <fullName evidence="1">Uncharacterized protein</fullName>
    </submittedName>
</protein>
<evidence type="ECO:0000313" key="1">
    <source>
        <dbReference type="EMBL" id="KKL16759.1"/>
    </source>
</evidence>
<sequence>PILKVIEGNNLFVITDIFAFYTGCTRKTFYDHELHKSDTIKKAIDDNKLKTCQSLKNKWYKSDNPTLQIALFKTICGGDDLRKLSQSYIDQNLDNNITITVSRVKKPPIDER</sequence>
<dbReference type="EMBL" id="LAZR01039537">
    <property type="protein sequence ID" value="KKL16759.1"/>
    <property type="molecule type" value="Genomic_DNA"/>
</dbReference>
<accession>A0A0F9B4F8</accession>
<name>A0A0F9B4F8_9ZZZZ</name>
<organism evidence="1">
    <name type="scientific">marine sediment metagenome</name>
    <dbReference type="NCBI Taxonomy" id="412755"/>
    <lineage>
        <taxon>unclassified sequences</taxon>
        <taxon>metagenomes</taxon>
        <taxon>ecological metagenomes</taxon>
    </lineage>
</organism>